<evidence type="ECO:0008006" key="5">
    <source>
        <dbReference type="Google" id="ProtNLM"/>
    </source>
</evidence>
<feature type="transmembrane region" description="Helical" evidence="2">
    <location>
        <begin position="359"/>
        <end position="378"/>
    </location>
</feature>
<keyword evidence="2" id="KW-1133">Transmembrane helix</keyword>
<proteinExistence type="predicted"/>
<protein>
    <recommendedName>
        <fullName evidence="5">Transmembrane protein</fullName>
    </recommendedName>
</protein>
<dbReference type="AlphaFoldDB" id="A0AA48L218"/>
<dbReference type="Proteomes" id="UP001233271">
    <property type="component" value="Chromosome 1"/>
</dbReference>
<feature type="transmembrane region" description="Helical" evidence="2">
    <location>
        <begin position="463"/>
        <end position="482"/>
    </location>
</feature>
<feature type="compositionally biased region" description="Acidic residues" evidence="1">
    <location>
        <begin position="91"/>
        <end position="108"/>
    </location>
</feature>
<feature type="region of interest" description="Disordered" evidence="1">
    <location>
        <begin position="71"/>
        <end position="108"/>
    </location>
</feature>
<dbReference type="RefSeq" id="XP_060453144.1">
    <property type="nucleotide sequence ID" value="XM_060602077.1"/>
</dbReference>
<evidence type="ECO:0000256" key="2">
    <source>
        <dbReference type="SAM" id="Phobius"/>
    </source>
</evidence>
<feature type="transmembrane region" description="Helical" evidence="2">
    <location>
        <begin position="289"/>
        <end position="308"/>
    </location>
</feature>
<feature type="transmembrane region" description="Helical" evidence="2">
    <location>
        <begin position="439"/>
        <end position="457"/>
    </location>
</feature>
<organism evidence="3 4">
    <name type="scientific">Cutaneotrichosporon cavernicola</name>
    <dbReference type="NCBI Taxonomy" id="279322"/>
    <lineage>
        <taxon>Eukaryota</taxon>
        <taxon>Fungi</taxon>
        <taxon>Dikarya</taxon>
        <taxon>Basidiomycota</taxon>
        <taxon>Agaricomycotina</taxon>
        <taxon>Tremellomycetes</taxon>
        <taxon>Trichosporonales</taxon>
        <taxon>Trichosporonaceae</taxon>
        <taxon>Cutaneotrichosporon</taxon>
    </lineage>
</organism>
<keyword evidence="2" id="KW-0472">Membrane</keyword>
<keyword evidence="4" id="KW-1185">Reference proteome</keyword>
<sequence length="590" mass="64013">MESLGHLNVAVSLCSVAIPTDDTCPRTFSGVSHTSTDTAYSHLSYCVDDHRNRSETLFILTDVLTLSPEDTDSEEAHLISPDNVPSLVDTETQEDPDDLDDVDDSEGGFDDYVTVDLQTVYTLTDEEWEYLHPQDGLVPPPPSPRLFPRRANTMPLLQHPTSSIAIMALFTFMKPVDAAPDANENFVEQPLISWVPRKSWPVWTVLLAVGTASWFLLTPYLSHRQAVPQKAIASDAVIVPSVAPPIAVPLGGVAMERTRRTYGYPRSRPLELGEAANIPHINHRVGPRAARVATSMALFTPAVAASPASSVPRPAQSMQLSALAVAIPVALIAMTWAIRARPRVSTAASQPARRSHTTGAVWPAACFFALFLVPTAMAEPTFTLAENFEGSSQRMSPGTIAAIALGTAAILFVLPILVKVFGLLGFLVRWRACFQKTRIYQYACIAAGMTLGITVGLVLMPLFAVYMFAVFVAAVTASYGRWAGLDTSGWWQGQTTQWPSRLLHAAPSEIAPSGIDPFETDSRLVTPFVTPISPVDKGKSDILRQYTDAVPLPVYPPRTYARSIELAVPRFTSTQYSPATPTGASVWDVA</sequence>
<evidence type="ECO:0000313" key="4">
    <source>
        <dbReference type="Proteomes" id="UP001233271"/>
    </source>
</evidence>
<accession>A0AA48L218</accession>
<feature type="transmembrane region" description="Helical" evidence="2">
    <location>
        <begin position="320"/>
        <end position="338"/>
    </location>
</feature>
<evidence type="ECO:0000256" key="1">
    <source>
        <dbReference type="SAM" id="MobiDB-lite"/>
    </source>
</evidence>
<keyword evidence="2" id="KW-0812">Transmembrane</keyword>
<feature type="transmembrane region" description="Helical" evidence="2">
    <location>
        <begin position="200"/>
        <end position="221"/>
    </location>
</feature>
<name>A0AA48L218_9TREE</name>
<evidence type="ECO:0000313" key="3">
    <source>
        <dbReference type="EMBL" id="BEI87878.1"/>
    </source>
</evidence>
<dbReference type="KEGG" id="ccac:CcaHIS019_0105960"/>
<dbReference type="GeneID" id="85491749"/>
<gene>
    <name evidence="3" type="ORF">CcaverHIS019_0105960</name>
</gene>
<reference evidence="3" key="1">
    <citation type="journal article" date="2023" name="BMC Genomics">
        <title>Chromosome-level genome assemblies of Cutaneotrichosporon spp. (Trichosporonales, Basidiomycota) reveal imbalanced evolution between nucleotide sequences and chromosome synteny.</title>
        <authorList>
            <person name="Kobayashi Y."/>
            <person name="Kayamori A."/>
            <person name="Aoki K."/>
            <person name="Shiwa Y."/>
            <person name="Matsutani M."/>
            <person name="Fujita N."/>
            <person name="Sugita T."/>
            <person name="Iwasaki W."/>
            <person name="Tanaka N."/>
            <person name="Takashima M."/>
        </authorList>
    </citation>
    <scope>NUCLEOTIDE SEQUENCE</scope>
    <source>
        <strain evidence="3">HIS019</strain>
    </source>
</reference>
<dbReference type="EMBL" id="AP028212">
    <property type="protein sequence ID" value="BEI87878.1"/>
    <property type="molecule type" value="Genomic_DNA"/>
</dbReference>
<feature type="transmembrane region" description="Helical" evidence="2">
    <location>
        <begin position="398"/>
        <end position="427"/>
    </location>
</feature>